<protein>
    <submittedName>
        <fullName evidence="1">Uncharacterized protein</fullName>
    </submittedName>
</protein>
<dbReference type="RefSeq" id="WP_109624035.1">
    <property type="nucleotide sequence ID" value="NZ_PPEI02000012.1"/>
</dbReference>
<evidence type="ECO:0000313" key="1">
    <source>
        <dbReference type="EMBL" id="PWN59231.1"/>
    </source>
</evidence>
<reference evidence="1" key="1">
    <citation type="submission" date="2018-04" db="EMBL/GenBank/DDBJ databases">
        <title>Draft Genome Sequences of Chryseobacterium lactis NCTC11390T isolated from milk, Chryseobacterium oncorhynchi 701B-08T from rainbow trout, and Chryseobacterium viscerum 687B-08T from diseased fish.</title>
        <authorList>
            <person name="Jeong J.-J."/>
            <person name="Lee Y.J."/>
            <person name="Pathiraja D."/>
            <person name="Park B."/>
            <person name="Choi I.-G."/>
            <person name="Kim K.D."/>
        </authorList>
    </citation>
    <scope>NUCLEOTIDE SEQUENCE [LARGE SCALE GENOMIC DNA]</scope>
    <source>
        <strain evidence="1">701B-08</strain>
    </source>
</reference>
<comment type="caution">
    <text evidence="1">The sequence shown here is derived from an EMBL/GenBank/DDBJ whole genome shotgun (WGS) entry which is preliminary data.</text>
</comment>
<dbReference type="AlphaFoldDB" id="A0A316WCU4"/>
<dbReference type="OrthoDB" id="6372253at2"/>
<accession>A0A316WCU4</accession>
<sequence length="65" mass="7722">MTSLEQVDLFENSDLLPPEVLGIYKEFPDELTYKECAYFLKRMESLGYVFEYYLDAVPFNLKKIN</sequence>
<organism evidence="1 2">
    <name type="scientific">Chryseobacterium oncorhynchi</name>
    <dbReference type="NCBI Taxonomy" id="741074"/>
    <lineage>
        <taxon>Bacteria</taxon>
        <taxon>Pseudomonadati</taxon>
        <taxon>Bacteroidota</taxon>
        <taxon>Flavobacteriia</taxon>
        <taxon>Flavobacteriales</taxon>
        <taxon>Weeksellaceae</taxon>
        <taxon>Chryseobacterium group</taxon>
        <taxon>Chryseobacterium</taxon>
    </lineage>
</organism>
<dbReference type="Proteomes" id="UP000236182">
    <property type="component" value="Unassembled WGS sequence"/>
</dbReference>
<dbReference type="EMBL" id="PPEI02000012">
    <property type="protein sequence ID" value="PWN59231.1"/>
    <property type="molecule type" value="Genomic_DNA"/>
</dbReference>
<keyword evidence="2" id="KW-1185">Reference proteome</keyword>
<proteinExistence type="predicted"/>
<evidence type="ECO:0000313" key="2">
    <source>
        <dbReference type="Proteomes" id="UP000236182"/>
    </source>
</evidence>
<gene>
    <name evidence="1" type="ORF">C1638_021730</name>
</gene>
<name>A0A316WCU4_9FLAO</name>